<reference evidence="2 3" key="1">
    <citation type="submission" date="2020-04" db="EMBL/GenBank/DDBJ databases">
        <title>A Flavivirga sp. nov.</title>
        <authorList>
            <person name="Sun X."/>
        </authorList>
    </citation>
    <scope>NUCLEOTIDE SEQUENCE [LARGE SCALE GENOMIC DNA]</scope>
    <source>
        <strain evidence="2 3">Y03</strain>
    </source>
</reference>
<accession>A0ABX1S027</accession>
<evidence type="ECO:0008006" key="4">
    <source>
        <dbReference type="Google" id="ProtNLM"/>
    </source>
</evidence>
<feature type="signal peptide" evidence="1">
    <location>
        <begin position="1"/>
        <end position="21"/>
    </location>
</feature>
<keyword evidence="1" id="KW-0732">Signal</keyword>
<organism evidence="2 3">
    <name type="scientific">Flavivirga algicola</name>
    <dbReference type="NCBI Taxonomy" id="2729136"/>
    <lineage>
        <taxon>Bacteria</taxon>
        <taxon>Pseudomonadati</taxon>
        <taxon>Bacteroidota</taxon>
        <taxon>Flavobacteriia</taxon>
        <taxon>Flavobacteriales</taxon>
        <taxon>Flavobacteriaceae</taxon>
        <taxon>Flavivirga</taxon>
    </lineage>
</organism>
<name>A0ABX1S027_9FLAO</name>
<evidence type="ECO:0000256" key="1">
    <source>
        <dbReference type="SAM" id="SignalP"/>
    </source>
</evidence>
<feature type="chain" id="PRO_5046561257" description="DUF3575 domain-containing protein" evidence="1">
    <location>
        <begin position="22"/>
        <end position="184"/>
    </location>
</feature>
<keyword evidence="3" id="KW-1185">Reference proteome</keyword>
<comment type="caution">
    <text evidence="2">The sequence shown here is derived from an EMBL/GenBank/DDBJ whole genome shotgun (WGS) entry which is preliminary data.</text>
</comment>
<gene>
    <name evidence="2" type="ORF">HHX25_14405</name>
</gene>
<sequence length="184" mass="21167">MKAIFLFICFILFFSFSYGQADNQSVKDISVGFELDALPYITGGYYGSVWVGHNHFRYRAVIAKVETPDFIIKDGFTNNEIKAYAAIVDYFFKSDLEGWWIGTGLEYWDSKIQTDAKLNTSEYNNTVFTIGGGYVWKFYKNFYLNPWLAGHLRIAGDKDVIVDGSTFETQLFTPEISLKIGWHF</sequence>
<dbReference type="Proteomes" id="UP000746690">
    <property type="component" value="Unassembled WGS sequence"/>
</dbReference>
<dbReference type="EMBL" id="JABBHF010000008">
    <property type="protein sequence ID" value="NMH88701.1"/>
    <property type="molecule type" value="Genomic_DNA"/>
</dbReference>
<evidence type="ECO:0000313" key="3">
    <source>
        <dbReference type="Proteomes" id="UP000746690"/>
    </source>
</evidence>
<protein>
    <recommendedName>
        <fullName evidence="4">DUF3575 domain-containing protein</fullName>
    </recommendedName>
</protein>
<dbReference type="RefSeq" id="WP_169674930.1">
    <property type="nucleotide sequence ID" value="NZ_JABBHF010000008.1"/>
</dbReference>
<proteinExistence type="predicted"/>
<evidence type="ECO:0000313" key="2">
    <source>
        <dbReference type="EMBL" id="NMH88701.1"/>
    </source>
</evidence>